<feature type="compositionally biased region" description="Acidic residues" evidence="1">
    <location>
        <begin position="745"/>
        <end position="770"/>
    </location>
</feature>
<proteinExistence type="predicted"/>
<comment type="caution">
    <text evidence="3">The sequence shown here is derived from an EMBL/GenBank/DDBJ whole genome shotgun (WGS) entry which is preliminary data.</text>
</comment>
<dbReference type="InterPro" id="IPR029526">
    <property type="entry name" value="PGBD"/>
</dbReference>
<gene>
    <name evidence="3" type="ORF">CYMTET_39618</name>
</gene>
<dbReference type="Proteomes" id="UP001190700">
    <property type="component" value="Unassembled WGS sequence"/>
</dbReference>
<dbReference type="PANTHER" id="PTHR46599">
    <property type="entry name" value="PIGGYBAC TRANSPOSABLE ELEMENT-DERIVED PROTEIN 4"/>
    <property type="match status" value="1"/>
</dbReference>
<accession>A0AAE0F4H0</accession>
<reference evidence="3 4" key="1">
    <citation type="journal article" date="2015" name="Genome Biol. Evol.">
        <title>Comparative Genomics of a Bacterivorous Green Alga Reveals Evolutionary Causalities and Consequences of Phago-Mixotrophic Mode of Nutrition.</title>
        <authorList>
            <person name="Burns J.A."/>
            <person name="Paasch A."/>
            <person name="Narechania A."/>
            <person name="Kim E."/>
        </authorList>
    </citation>
    <scope>NUCLEOTIDE SEQUENCE [LARGE SCALE GENOMIC DNA]</scope>
    <source>
        <strain evidence="3 4">PLY_AMNH</strain>
    </source>
</reference>
<evidence type="ECO:0000313" key="3">
    <source>
        <dbReference type="EMBL" id="KAK3251032.1"/>
    </source>
</evidence>
<feature type="region of interest" description="Disordered" evidence="1">
    <location>
        <begin position="741"/>
        <end position="770"/>
    </location>
</feature>
<evidence type="ECO:0000256" key="1">
    <source>
        <dbReference type="SAM" id="MobiDB-lite"/>
    </source>
</evidence>
<name>A0AAE0F4H0_9CHLO</name>
<evidence type="ECO:0000313" key="4">
    <source>
        <dbReference type="Proteomes" id="UP001190700"/>
    </source>
</evidence>
<dbReference type="Pfam" id="PF13843">
    <property type="entry name" value="DDE_Tnp_1_7"/>
    <property type="match status" value="1"/>
</dbReference>
<dbReference type="EMBL" id="LGRX02026325">
    <property type="protein sequence ID" value="KAK3251032.1"/>
    <property type="molecule type" value="Genomic_DNA"/>
</dbReference>
<keyword evidence="4" id="KW-1185">Reference proteome</keyword>
<evidence type="ECO:0000259" key="2">
    <source>
        <dbReference type="Pfam" id="PF13843"/>
    </source>
</evidence>
<dbReference type="AlphaFoldDB" id="A0AAE0F4H0"/>
<dbReference type="PANTHER" id="PTHR46599:SF3">
    <property type="entry name" value="PIGGYBAC TRANSPOSABLE ELEMENT-DERIVED PROTEIN 4"/>
    <property type="match status" value="1"/>
</dbReference>
<feature type="region of interest" description="Disordered" evidence="1">
    <location>
        <begin position="131"/>
        <end position="150"/>
    </location>
</feature>
<sequence length="944" mass="107461">MTSAVSSKGMLAAGMEVAIPGHCFEGPEAYPNEVYHGYIERLTLKRVHVRFYSYTAADGSRRRAGDNMWWPRTRFDSEWIYEAPLGASDDEDALEDDPAESNIEGYELGEEPDEAADIHLDHMVEEVVNSASEPTGYWPDNEKGDSVPMPTRIHERTKLNSEKVQPSPGMGMKDFLYTVLGAEITVDKWLAYSNTNMELYFKALRIIARENGTVFKREVYGRKCEAVKKREMEGMLAIFLIKGAMGVRSLEDAWKLNPNKRNAGIANTMSHRRFMQIWKFFRVNDPCTPQSRMTREDEPYDEYVFDAKHYTYHKVRIEYDPLYWVRPFMDALQSKLKEQYIVGGLACVDEFLYGSYHHVSWHRCIKGKPNPHGILIFLICSTITTENDPDFQQQIHIAHNFRIYVGGEEWQCVKGPRGGKGRPAPEWRGLGEAGCFFISMVEELVRCGSIGSGGTVAGDRAFSSKVLIDRLKRGIEFEDATTGQPARAYLNWIGTCRVDRMPRLPQMQIPEAATRGTVMFRMGRDGRQGVGWWLDTKWVLLVTLGVPWLEAEVKRRVKQRHIVYGPLQAGEDQDQDRWRVTVDTALPYKIYNEEKSAVDCYNRDAHTSFRAGYKCFRVWKHVYFWLFNAWVYQAYGMYVLFQSKVKDAAGKKAYKSLGARAPQKEFRVCKVALCLGDCHEYYHEDLFRIYEEDKKEMVTSDEDDNANGEASGINVEQQVDDMPDESVQLLIDGLSRRADKKAYADDADTDADDVDPDAGAEADADADDADEDACELTTDAMLWVPRLRARAAAALDGEHGPHWRAAMGIDDSHFDGEWKERIENARINGRYAGDVAIRAMATQLRRDIFVLNQPRVISEEGHADRVVKEFDSTHYFPSDPLEATSIGVLYVNMSCTEVMEGTGLRQRVRDVNSPPVVLVHNGRYDIFAHYEAAETNMTAEVSLV</sequence>
<feature type="domain" description="PiggyBac transposable element-derived protein" evidence="2">
    <location>
        <begin position="214"/>
        <end position="381"/>
    </location>
</feature>
<protein>
    <recommendedName>
        <fullName evidence="2">PiggyBac transposable element-derived protein domain-containing protein</fullName>
    </recommendedName>
</protein>
<organism evidence="3 4">
    <name type="scientific">Cymbomonas tetramitiformis</name>
    <dbReference type="NCBI Taxonomy" id="36881"/>
    <lineage>
        <taxon>Eukaryota</taxon>
        <taxon>Viridiplantae</taxon>
        <taxon>Chlorophyta</taxon>
        <taxon>Pyramimonadophyceae</taxon>
        <taxon>Pyramimonadales</taxon>
        <taxon>Pyramimonadaceae</taxon>
        <taxon>Cymbomonas</taxon>
    </lineage>
</organism>